<dbReference type="PROSITE" id="PS50250">
    <property type="entry name" value="PCI"/>
    <property type="match status" value="1"/>
</dbReference>
<keyword evidence="10" id="KW-1185">Reference proteome</keyword>
<dbReference type="SMART" id="SM00088">
    <property type="entry name" value="PINT"/>
    <property type="match status" value="1"/>
</dbReference>
<evidence type="ECO:0000256" key="2">
    <source>
        <dbReference type="ARBA" id="ARBA00004496"/>
    </source>
</evidence>
<dbReference type="EMBL" id="KN840624">
    <property type="protein sequence ID" value="KIP03274.1"/>
    <property type="molecule type" value="Genomic_DNA"/>
</dbReference>
<proteinExistence type="inferred from homology"/>
<name>A0A0C3NF36_PHLG1</name>
<dbReference type="InterPro" id="IPR036390">
    <property type="entry name" value="WH_DNA-bd_sf"/>
</dbReference>
<reference evidence="9 10" key="1">
    <citation type="journal article" date="2014" name="PLoS Genet.">
        <title>Analysis of the Phlebiopsis gigantea genome, transcriptome and secretome provides insight into its pioneer colonization strategies of wood.</title>
        <authorList>
            <person name="Hori C."/>
            <person name="Ishida T."/>
            <person name="Igarashi K."/>
            <person name="Samejima M."/>
            <person name="Suzuki H."/>
            <person name="Master E."/>
            <person name="Ferreira P."/>
            <person name="Ruiz-Duenas F.J."/>
            <person name="Held B."/>
            <person name="Canessa P."/>
            <person name="Larrondo L.F."/>
            <person name="Schmoll M."/>
            <person name="Druzhinina I.S."/>
            <person name="Kubicek C.P."/>
            <person name="Gaskell J.A."/>
            <person name="Kersten P."/>
            <person name="St John F."/>
            <person name="Glasner J."/>
            <person name="Sabat G."/>
            <person name="Splinter BonDurant S."/>
            <person name="Syed K."/>
            <person name="Yadav J."/>
            <person name="Mgbeahuruike A.C."/>
            <person name="Kovalchuk A."/>
            <person name="Asiegbu F.O."/>
            <person name="Lackner G."/>
            <person name="Hoffmeister D."/>
            <person name="Rencoret J."/>
            <person name="Gutierrez A."/>
            <person name="Sun H."/>
            <person name="Lindquist E."/>
            <person name="Barry K."/>
            <person name="Riley R."/>
            <person name="Grigoriev I.V."/>
            <person name="Henrissat B."/>
            <person name="Kues U."/>
            <person name="Berka R.M."/>
            <person name="Martinez A.T."/>
            <person name="Covert S.F."/>
            <person name="Blanchette R.A."/>
            <person name="Cullen D."/>
        </authorList>
    </citation>
    <scope>NUCLEOTIDE SEQUENCE [LARGE SCALE GENOMIC DNA]</scope>
    <source>
        <strain evidence="9 10">11061_1 CR5-6</strain>
    </source>
</reference>
<dbReference type="PANTHER" id="PTHR14145:SF2">
    <property type="entry name" value="COP9 SIGNALOSOME COMPLEX SUBUNIT 1"/>
    <property type="match status" value="1"/>
</dbReference>
<organism evidence="9 10">
    <name type="scientific">Phlebiopsis gigantea (strain 11061_1 CR5-6)</name>
    <name type="common">White-rot fungus</name>
    <name type="synonym">Peniophora gigantea</name>
    <dbReference type="NCBI Taxonomy" id="745531"/>
    <lineage>
        <taxon>Eukaryota</taxon>
        <taxon>Fungi</taxon>
        <taxon>Dikarya</taxon>
        <taxon>Basidiomycota</taxon>
        <taxon>Agaricomycotina</taxon>
        <taxon>Agaricomycetes</taxon>
        <taxon>Polyporales</taxon>
        <taxon>Phanerochaetaceae</taxon>
        <taxon>Phlebiopsis</taxon>
    </lineage>
</organism>
<evidence type="ECO:0000256" key="7">
    <source>
        <dbReference type="SAM" id="Phobius"/>
    </source>
</evidence>
<feature type="domain" description="PCI" evidence="8">
    <location>
        <begin position="271"/>
        <end position="441"/>
    </location>
</feature>
<evidence type="ECO:0000256" key="5">
    <source>
        <dbReference type="ARBA" id="ARBA00022790"/>
    </source>
</evidence>
<dbReference type="InterPro" id="IPR000717">
    <property type="entry name" value="PCI_dom"/>
</dbReference>
<dbReference type="GO" id="GO:0005737">
    <property type="term" value="C:cytoplasm"/>
    <property type="evidence" value="ECO:0007669"/>
    <property type="project" value="UniProtKB-SubCell"/>
</dbReference>
<evidence type="ECO:0000256" key="3">
    <source>
        <dbReference type="ARBA" id="ARBA00008793"/>
    </source>
</evidence>
<dbReference type="GO" id="GO:0008180">
    <property type="term" value="C:COP9 signalosome"/>
    <property type="evidence" value="ECO:0007669"/>
    <property type="project" value="UniProtKB-KW"/>
</dbReference>
<dbReference type="InterPro" id="IPR045135">
    <property type="entry name" value="Rpn7_N"/>
</dbReference>
<keyword evidence="4" id="KW-0963">Cytoplasm</keyword>
<evidence type="ECO:0000259" key="8">
    <source>
        <dbReference type="PROSITE" id="PS50250"/>
    </source>
</evidence>
<dbReference type="OrthoDB" id="422427at2759"/>
<keyword evidence="5" id="KW-0736">Signalosome</keyword>
<comment type="subcellular location">
    <subcellularLocation>
        <location evidence="2">Cytoplasm</location>
    </subcellularLocation>
    <subcellularLocation>
        <location evidence="1">Nucleus</location>
    </subcellularLocation>
</comment>
<dbReference type="SUPFAM" id="SSF46785">
    <property type="entry name" value="Winged helix' DNA-binding domain"/>
    <property type="match status" value="1"/>
</dbReference>
<dbReference type="PANTHER" id="PTHR14145">
    <property type="entry name" value="26S PROTESOME SUBUNIT 6"/>
    <property type="match status" value="1"/>
</dbReference>
<dbReference type="AlphaFoldDB" id="A0A0C3NF36"/>
<evidence type="ECO:0000256" key="4">
    <source>
        <dbReference type="ARBA" id="ARBA00022490"/>
    </source>
</evidence>
<evidence type="ECO:0000256" key="1">
    <source>
        <dbReference type="ARBA" id="ARBA00004123"/>
    </source>
</evidence>
<feature type="transmembrane region" description="Helical" evidence="7">
    <location>
        <begin position="469"/>
        <end position="490"/>
    </location>
</feature>
<evidence type="ECO:0000313" key="10">
    <source>
        <dbReference type="Proteomes" id="UP000053257"/>
    </source>
</evidence>
<keyword evidence="7" id="KW-0812">Transmembrane</keyword>
<keyword evidence="7" id="KW-1133">Transmembrane helix</keyword>
<sequence length="495" mass="55933">MDIDDVHTTRTQASHSRVLPIDENHPFDFDQYTSIYSGRGLVERLLFLIPQCPSLAVQATQLAMKHLKTMRDTFLYQRLLTAYDQASGNSPDAPLPPVNDVINIDPAWIEDVNRRNQEDRTKLEVELKTYSSNMIKESIRMAHRDLAEHYRAVGDYQSALKHYAKLREFCTTSQHVLDMCLSVLELLIEQRNYAHIPTYVFKAEPALDASTNALRSTSFATPSIHSAATPHAAATAAQATKDRLMNERQKTQTKLEVATGISHLGLGAYDKAAAAFLRAGSSNSLGTWSTKVIPPSDIAIYATLCALATYPRPQIKTQILENDTFVYSYLESESYVRELVENWISGRFKAVLEGLERHSTRHALSPHLAPHLHVLTQMIRSRAVALYFQPFATVKLEKMASAFGWNVDETEQEVVRLIGEGEVKGRVDRLGKILRAQEVNQRAELYARTMKVGQDMQSANRKLLLRLRLYVSFFIPASVFAPFILTWIILANRRT</sequence>
<keyword evidence="6" id="KW-0539">Nucleus</keyword>
<dbReference type="Pfam" id="PF01399">
    <property type="entry name" value="PCI"/>
    <property type="match status" value="1"/>
</dbReference>
<protein>
    <recommendedName>
        <fullName evidence="8">PCI domain-containing protein</fullName>
    </recommendedName>
</protein>
<dbReference type="Proteomes" id="UP000053257">
    <property type="component" value="Unassembled WGS sequence"/>
</dbReference>
<gene>
    <name evidence="9" type="ORF">PHLGIDRAFT_77841</name>
</gene>
<accession>A0A0C3NF36</accession>
<dbReference type="InterPro" id="IPR019585">
    <property type="entry name" value="Rpn7/CSN1"/>
</dbReference>
<comment type="similarity">
    <text evidence="3">Belongs to the CSN1 family.</text>
</comment>
<evidence type="ECO:0000313" key="9">
    <source>
        <dbReference type="EMBL" id="KIP03274.1"/>
    </source>
</evidence>
<dbReference type="STRING" id="745531.A0A0C3NF36"/>
<keyword evidence="7" id="KW-0472">Membrane</keyword>
<dbReference type="Pfam" id="PF10602">
    <property type="entry name" value="RPN7"/>
    <property type="match status" value="1"/>
</dbReference>
<evidence type="ECO:0000256" key="6">
    <source>
        <dbReference type="ARBA" id="ARBA00023242"/>
    </source>
</evidence>
<dbReference type="Gene3D" id="1.25.40.570">
    <property type="match status" value="1"/>
</dbReference>
<dbReference type="HOGENOM" id="CLU_022348_1_0_1"/>